<dbReference type="AlphaFoldDB" id="A0A7G7W5D1"/>
<reference evidence="1 2" key="1">
    <citation type="submission" date="2020-08" db="EMBL/GenBank/DDBJ databases">
        <title>Hymenobacter sp. S2-20-2 genome sequencing.</title>
        <authorList>
            <person name="Jin L."/>
        </authorList>
    </citation>
    <scope>NUCLEOTIDE SEQUENCE [LARGE SCALE GENOMIC DNA]</scope>
    <source>
        <strain evidence="1 2">S2-20-2</strain>
    </source>
</reference>
<dbReference type="KEGG" id="hsk:H4317_15635"/>
<gene>
    <name evidence="1" type="ORF">H4317_15635</name>
</gene>
<evidence type="ECO:0000313" key="2">
    <source>
        <dbReference type="Proteomes" id="UP000515489"/>
    </source>
</evidence>
<organism evidence="1 2">
    <name type="scientific">Hymenobacter sediminicola</name>
    <dbReference type="NCBI Taxonomy" id="2761579"/>
    <lineage>
        <taxon>Bacteria</taxon>
        <taxon>Pseudomonadati</taxon>
        <taxon>Bacteroidota</taxon>
        <taxon>Cytophagia</taxon>
        <taxon>Cytophagales</taxon>
        <taxon>Hymenobacteraceae</taxon>
        <taxon>Hymenobacter</taxon>
    </lineage>
</organism>
<keyword evidence="2" id="KW-1185">Reference proteome</keyword>
<protein>
    <submittedName>
        <fullName evidence="1">Uncharacterized protein</fullName>
    </submittedName>
</protein>
<dbReference type="RefSeq" id="WP_185887501.1">
    <property type="nucleotide sequence ID" value="NZ_CP060202.1"/>
</dbReference>
<evidence type="ECO:0000313" key="1">
    <source>
        <dbReference type="EMBL" id="QNH61574.1"/>
    </source>
</evidence>
<accession>A0A7G7W5D1</accession>
<proteinExistence type="predicted"/>
<dbReference type="Proteomes" id="UP000515489">
    <property type="component" value="Chromosome"/>
</dbReference>
<name>A0A7G7W5D1_9BACT</name>
<dbReference type="EMBL" id="CP060202">
    <property type="protein sequence ID" value="QNH61574.1"/>
    <property type="molecule type" value="Genomic_DNA"/>
</dbReference>
<sequence>MALLQDFPQNTSTNFTYVMNRLIEARQHEKKFFFAQDGVIIEYYKKGFFSTKVYKIVIENIVSVKTGESLEVEGKKVAGITFQEGQAITQCTVLADKLIPVLQEIPEAFFHILGIWNSNTKPDFDWNPEDWAE</sequence>